<keyword evidence="1" id="KW-0862">Zinc</keyword>
<feature type="domain" description="C3H1-type" evidence="3">
    <location>
        <begin position="579"/>
        <end position="606"/>
    </location>
</feature>
<feature type="compositionally biased region" description="Pro residues" evidence="2">
    <location>
        <begin position="622"/>
        <end position="632"/>
    </location>
</feature>
<feature type="zinc finger region" description="C3H1-type" evidence="1">
    <location>
        <begin position="579"/>
        <end position="606"/>
    </location>
</feature>
<name>A0A250X377_9CHLO</name>
<organism evidence="4 5">
    <name type="scientific">Chlamydomonas eustigma</name>
    <dbReference type="NCBI Taxonomy" id="1157962"/>
    <lineage>
        <taxon>Eukaryota</taxon>
        <taxon>Viridiplantae</taxon>
        <taxon>Chlorophyta</taxon>
        <taxon>core chlorophytes</taxon>
        <taxon>Chlorophyceae</taxon>
        <taxon>CS clade</taxon>
        <taxon>Chlamydomonadales</taxon>
        <taxon>Chlamydomonadaceae</taxon>
        <taxon>Chlamydomonas</taxon>
    </lineage>
</organism>
<evidence type="ECO:0000256" key="2">
    <source>
        <dbReference type="SAM" id="MobiDB-lite"/>
    </source>
</evidence>
<protein>
    <recommendedName>
        <fullName evidence="3">C3H1-type domain-containing protein</fullName>
    </recommendedName>
</protein>
<feature type="compositionally biased region" description="Polar residues" evidence="2">
    <location>
        <begin position="41"/>
        <end position="57"/>
    </location>
</feature>
<feature type="region of interest" description="Disordered" evidence="2">
    <location>
        <begin position="189"/>
        <end position="301"/>
    </location>
</feature>
<dbReference type="Proteomes" id="UP000232323">
    <property type="component" value="Unassembled WGS sequence"/>
</dbReference>
<evidence type="ECO:0000313" key="5">
    <source>
        <dbReference type="Proteomes" id="UP000232323"/>
    </source>
</evidence>
<evidence type="ECO:0000313" key="4">
    <source>
        <dbReference type="EMBL" id="GAX77527.1"/>
    </source>
</evidence>
<keyword evidence="1" id="KW-0863">Zinc-finger</keyword>
<dbReference type="GO" id="GO:0003676">
    <property type="term" value="F:nucleic acid binding"/>
    <property type="evidence" value="ECO:0007669"/>
    <property type="project" value="InterPro"/>
</dbReference>
<feature type="region of interest" description="Disordered" evidence="2">
    <location>
        <begin position="40"/>
        <end position="65"/>
    </location>
</feature>
<dbReference type="GO" id="GO:0008270">
    <property type="term" value="F:zinc ion binding"/>
    <property type="evidence" value="ECO:0007669"/>
    <property type="project" value="UniProtKB-KW"/>
</dbReference>
<comment type="caution">
    <text evidence="4">The sequence shown here is derived from an EMBL/GenBank/DDBJ whole genome shotgun (WGS) entry which is preliminary data.</text>
</comment>
<dbReference type="SMART" id="SM00356">
    <property type="entry name" value="ZnF_C3H1"/>
    <property type="match status" value="1"/>
</dbReference>
<dbReference type="InterPro" id="IPR036236">
    <property type="entry name" value="Znf_C2H2_sf"/>
</dbReference>
<dbReference type="SMART" id="SM00451">
    <property type="entry name" value="ZnF_U1"/>
    <property type="match status" value="2"/>
</dbReference>
<reference evidence="4 5" key="1">
    <citation type="submission" date="2017-08" db="EMBL/GenBank/DDBJ databases">
        <title>Acidophilic green algal genome provides insights into adaptation to an acidic environment.</title>
        <authorList>
            <person name="Hirooka S."/>
            <person name="Hirose Y."/>
            <person name="Kanesaki Y."/>
            <person name="Higuchi S."/>
            <person name="Fujiwara T."/>
            <person name="Onuma R."/>
            <person name="Era A."/>
            <person name="Ohbayashi R."/>
            <person name="Uzuka A."/>
            <person name="Nozaki H."/>
            <person name="Yoshikawa H."/>
            <person name="Miyagishima S.Y."/>
        </authorList>
    </citation>
    <scope>NUCLEOTIDE SEQUENCE [LARGE SCALE GENOMIC DNA]</scope>
    <source>
        <strain evidence="4 5">NIES-2499</strain>
    </source>
</reference>
<feature type="compositionally biased region" description="Basic and acidic residues" evidence="2">
    <location>
        <begin position="264"/>
        <end position="273"/>
    </location>
</feature>
<dbReference type="InterPro" id="IPR013087">
    <property type="entry name" value="Znf_C2H2_type"/>
</dbReference>
<feature type="region of interest" description="Disordered" evidence="2">
    <location>
        <begin position="620"/>
        <end position="641"/>
    </location>
</feature>
<dbReference type="Gene3D" id="4.10.1000.10">
    <property type="entry name" value="Zinc finger, CCCH-type"/>
    <property type="match status" value="1"/>
</dbReference>
<dbReference type="Gene3D" id="3.30.160.60">
    <property type="entry name" value="Classic Zinc Finger"/>
    <property type="match status" value="1"/>
</dbReference>
<dbReference type="InterPro" id="IPR003604">
    <property type="entry name" value="Matrin/U1-like-C_Znf_C2H2"/>
</dbReference>
<dbReference type="SUPFAM" id="SSF57667">
    <property type="entry name" value="beta-beta-alpha zinc fingers"/>
    <property type="match status" value="1"/>
</dbReference>
<keyword evidence="5" id="KW-1185">Reference proteome</keyword>
<proteinExistence type="predicted"/>
<feature type="region of interest" description="Disordered" evidence="2">
    <location>
        <begin position="657"/>
        <end position="774"/>
    </location>
</feature>
<evidence type="ECO:0000256" key="1">
    <source>
        <dbReference type="PROSITE-ProRule" id="PRU00723"/>
    </source>
</evidence>
<dbReference type="Pfam" id="PF12874">
    <property type="entry name" value="zf-met"/>
    <property type="match status" value="1"/>
</dbReference>
<gene>
    <name evidence="4" type="ORF">CEUSTIGMA_g4971.t1</name>
</gene>
<dbReference type="AlphaFoldDB" id="A0A250X377"/>
<dbReference type="EMBL" id="BEGY01000025">
    <property type="protein sequence ID" value="GAX77527.1"/>
    <property type="molecule type" value="Genomic_DNA"/>
</dbReference>
<feature type="compositionally biased region" description="Low complexity" evidence="2">
    <location>
        <begin position="738"/>
        <end position="755"/>
    </location>
</feature>
<evidence type="ECO:0000259" key="3">
    <source>
        <dbReference type="PROSITE" id="PS50103"/>
    </source>
</evidence>
<dbReference type="OrthoDB" id="20729at2759"/>
<accession>A0A250X377</accession>
<dbReference type="PROSITE" id="PS50103">
    <property type="entry name" value="ZF_C3H1"/>
    <property type="match status" value="1"/>
</dbReference>
<keyword evidence="1" id="KW-0479">Metal-binding</keyword>
<sequence length="890" mass="97051">MLLNIVSSISSYIRGNRRPLEEEAHSKDFCVDVTKDEVEYRSQTNRSNPTSNRSIVCSHTPDSEKKCGPNYVAPVTSNNNSAAAQDLLLRLPKVSCVEHGTTWLMLTVDVVLELAELHSIPDNLVWEIQIQTLDHKSFISLTISKSDPVARVDHLRPGSRYETRGRAGLRVKEVLGTRLVDWRPWGASHAHATSSSTDNTTILKPQLPLPNNPAERSKRKKKTLSTFSTSGSEGRPISAQLPTTPPSKEDRKYASTTGSASGRDSPDLVESKPHYPALCQATPYSSQNEPFMDSSEQDPRMTGTLATTSMKARGNLVRRESIDDEVRSAEIHYTDNNLSVLQDTSSIACQAPQVASNSVSAYQQKAASVISQNDQAVANQVVANRLEKDIQPSKQDKIQLRMVEEAKSTGGQYFCDTCCIQVPNWQAWEKHYLSVKHQRNVMRGQGVEKGAVNAGFGVQATGKIVAGCDSGTAVQYSRTGSKGWSRIPNEISESQCSSCRNETTSDFICHLCGVQCNGPVPWAGHLASQGHLLAVQKNGVITSISAVNQCDVSNAVGWTPQKFSSDTQADSGYQQGGPPQETTICQHYLKGSCLFGARCRNLHDDEARARWQLTAMLKLTQPAPPPRAPPQPSAEEIQKAEAKQQLWDKLQARKALAAQNHAAMTGHCEQEREVGRRASNSSNASHEEWKVAGQTHQSRRRDHIPAAVKHKDNESSGQQGLHLLNPDLVPRSSHEIQSSKPITERTSSSSSCSTSPMIQKASFTPPPPPSNSVAPQFVMTPHIPVAAPDMMLMPMHVQAMMAAMHAAHMNTAFPPGVMQGAQGHATFPAEAVHAAPLNVAASPTMTMSHGYFPPMGYPMVPPQVFYPSHALHPTNVASPAGRYSTRPAKR</sequence>
<dbReference type="InterPro" id="IPR000571">
    <property type="entry name" value="Znf_CCCH"/>
</dbReference>